<evidence type="ECO:0000256" key="8">
    <source>
        <dbReference type="ARBA" id="ARBA00023306"/>
    </source>
</evidence>
<dbReference type="GO" id="GO:0047480">
    <property type="term" value="F:UDP-N-acetylmuramoyl-tripeptide-D-alanyl-D-alanine ligase activity"/>
    <property type="evidence" value="ECO:0007669"/>
    <property type="project" value="UniProtKB-EC"/>
</dbReference>
<protein>
    <recommendedName>
        <fullName evidence="10 11">UDP-N-acetylmuramoyl-tripeptide--D-alanyl-D-alanine ligase</fullName>
        <ecNumber evidence="10 11">6.3.2.10</ecNumber>
    </recommendedName>
    <alternativeName>
        <fullName evidence="10">D-alanyl-D-alanine-adding enzyme</fullName>
    </alternativeName>
</protein>
<dbReference type="EMBL" id="JAXAFO010000001">
    <property type="protein sequence ID" value="MDX6847945.1"/>
    <property type="molecule type" value="Genomic_DNA"/>
</dbReference>
<dbReference type="InterPro" id="IPR005863">
    <property type="entry name" value="UDP-N-AcMur_synth"/>
</dbReference>
<organism evidence="14 15">
    <name type="scientific">Gilvimarinus gilvus</name>
    <dbReference type="NCBI Taxonomy" id="3058038"/>
    <lineage>
        <taxon>Bacteria</taxon>
        <taxon>Pseudomonadati</taxon>
        <taxon>Pseudomonadota</taxon>
        <taxon>Gammaproteobacteria</taxon>
        <taxon>Cellvibrionales</taxon>
        <taxon>Cellvibrionaceae</taxon>
        <taxon>Gilvimarinus</taxon>
    </lineage>
</organism>
<keyword evidence="3 10" id="KW-0132">Cell division</keyword>
<evidence type="ECO:0000256" key="6">
    <source>
        <dbReference type="ARBA" id="ARBA00022960"/>
    </source>
</evidence>
<evidence type="ECO:0000256" key="2">
    <source>
        <dbReference type="ARBA" id="ARBA00022598"/>
    </source>
</evidence>
<dbReference type="Proteomes" id="UP001273505">
    <property type="component" value="Unassembled WGS sequence"/>
</dbReference>
<dbReference type="HAMAP" id="MF_02019">
    <property type="entry name" value="MurF"/>
    <property type="match status" value="1"/>
</dbReference>
<evidence type="ECO:0000256" key="4">
    <source>
        <dbReference type="ARBA" id="ARBA00022741"/>
    </source>
</evidence>
<sequence length="458" mass="48713">MIGVMSIGQLHRQLSRFFTTVMTADSGPFSKVCTDSRAIKAGDFFVALRGPNFNAHEYLHQVQEMGAVGAMVDTIDPTCSLAQLQVDDTVLGLGELARANRSRFNSPVVAITGSSGKTTVRTMVDGILREHGEVLTTQGNLNNHIGVPLTLLRLTGQERYAVIEMGASAIGEIAYLCELAVPDVALVNNVMPAHLEGFGSLEGVADAKGEIYQGVKADGCCVVNLDDQFSGQWLAQLKDRTLLSFSLKNTAAHCYASNIEVTDTGLQFEIQLLGRTLPICLSVGGYHNVRNALAATCCAYAVGASDEAIVCGLSKFSSVNGRMKFCRGPNGSTIIDDSYNANPGSVRAAIDVLADIKGANILVMGEMGELGEESHLHHAEIGAYASGKALQAVFTIGPMARAVSENFSGPSKHFENQKDLLEHLLSVVTDSDCTVLIKGSRSARMDLVAGALIDEDEL</sequence>
<evidence type="ECO:0000259" key="12">
    <source>
        <dbReference type="Pfam" id="PF02875"/>
    </source>
</evidence>
<evidence type="ECO:0000313" key="15">
    <source>
        <dbReference type="Proteomes" id="UP001273505"/>
    </source>
</evidence>
<keyword evidence="2 10" id="KW-0436">Ligase</keyword>
<keyword evidence="1 10" id="KW-0963">Cytoplasm</keyword>
<evidence type="ECO:0000256" key="10">
    <source>
        <dbReference type="HAMAP-Rule" id="MF_02019"/>
    </source>
</evidence>
<dbReference type="Pfam" id="PF08245">
    <property type="entry name" value="Mur_ligase_M"/>
    <property type="match status" value="1"/>
</dbReference>
<dbReference type="InterPro" id="IPR051046">
    <property type="entry name" value="MurCDEF_CellWall_CoF430Synth"/>
</dbReference>
<dbReference type="SUPFAM" id="SSF63418">
    <property type="entry name" value="MurE/MurF N-terminal domain"/>
    <property type="match status" value="1"/>
</dbReference>
<evidence type="ECO:0000256" key="9">
    <source>
        <dbReference type="ARBA" id="ARBA00023316"/>
    </source>
</evidence>
<evidence type="ECO:0000259" key="13">
    <source>
        <dbReference type="Pfam" id="PF08245"/>
    </source>
</evidence>
<dbReference type="InterPro" id="IPR004101">
    <property type="entry name" value="Mur_ligase_C"/>
</dbReference>
<evidence type="ECO:0000256" key="3">
    <source>
        <dbReference type="ARBA" id="ARBA00022618"/>
    </source>
</evidence>
<comment type="similarity">
    <text evidence="10">Belongs to the MurCDEF family. MurF subfamily.</text>
</comment>
<proteinExistence type="inferred from homology"/>
<evidence type="ECO:0000256" key="5">
    <source>
        <dbReference type="ARBA" id="ARBA00022840"/>
    </source>
</evidence>
<dbReference type="Gene3D" id="3.40.1390.10">
    <property type="entry name" value="MurE/MurF, N-terminal domain"/>
    <property type="match status" value="1"/>
</dbReference>
<keyword evidence="4 10" id="KW-0547">Nucleotide-binding</keyword>
<comment type="pathway">
    <text evidence="10 11">Cell wall biogenesis; peptidoglycan biosynthesis.</text>
</comment>
<keyword evidence="15" id="KW-1185">Reference proteome</keyword>
<accession>A0ABU4RST3</accession>
<dbReference type="Gene3D" id="3.90.190.20">
    <property type="entry name" value="Mur ligase, C-terminal domain"/>
    <property type="match status" value="1"/>
</dbReference>
<reference evidence="14 15" key="1">
    <citation type="submission" date="2023-11" db="EMBL/GenBank/DDBJ databases">
        <title>Gilvimarinus fulvus sp. nov., isolated from the surface of Kelp.</title>
        <authorList>
            <person name="Sun Y.Y."/>
            <person name="Gong Y."/>
            <person name="Du Z.J."/>
        </authorList>
    </citation>
    <scope>NUCLEOTIDE SEQUENCE [LARGE SCALE GENOMIC DNA]</scope>
    <source>
        <strain evidence="14 15">SDUM040013</strain>
    </source>
</reference>
<dbReference type="PANTHER" id="PTHR43024:SF1">
    <property type="entry name" value="UDP-N-ACETYLMURAMOYL-TRIPEPTIDE--D-ALANYL-D-ALANINE LIGASE"/>
    <property type="match status" value="1"/>
</dbReference>
<evidence type="ECO:0000256" key="11">
    <source>
        <dbReference type="RuleBase" id="RU004136"/>
    </source>
</evidence>
<name>A0ABU4RST3_9GAMM</name>
<evidence type="ECO:0000313" key="14">
    <source>
        <dbReference type="EMBL" id="MDX6847945.1"/>
    </source>
</evidence>
<gene>
    <name evidence="10 14" type="primary">murF</name>
    <name evidence="14" type="ORF">SCD92_01150</name>
</gene>
<comment type="catalytic activity">
    <reaction evidence="10 11">
        <text>D-alanyl-D-alanine + UDP-N-acetyl-alpha-D-muramoyl-L-alanyl-gamma-D-glutamyl-meso-2,6-diaminopimelate + ATP = UDP-N-acetyl-alpha-D-muramoyl-L-alanyl-gamma-D-glutamyl-meso-2,6-diaminopimeloyl-D-alanyl-D-alanine + ADP + phosphate + H(+)</text>
        <dbReference type="Rhea" id="RHEA:28374"/>
        <dbReference type="ChEBI" id="CHEBI:15378"/>
        <dbReference type="ChEBI" id="CHEBI:30616"/>
        <dbReference type="ChEBI" id="CHEBI:43474"/>
        <dbReference type="ChEBI" id="CHEBI:57822"/>
        <dbReference type="ChEBI" id="CHEBI:61386"/>
        <dbReference type="ChEBI" id="CHEBI:83905"/>
        <dbReference type="ChEBI" id="CHEBI:456216"/>
        <dbReference type="EC" id="6.3.2.10"/>
    </reaction>
</comment>
<feature type="domain" description="Mur ligase C-terminal" evidence="12">
    <location>
        <begin position="321"/>
        <end position="441"/>
    </location>
</feature>
<feature type="domain" description="Mur ligase central" evidence="13">
    <location>
        <begin position="111"/>
        <end position="299"/>
    </location>
</feature>
<comment type="caution">
    <text evidence="14">The sequence shown here is derived from an EMBL/GenBank/DDBJ whole genome shotgun (WGS) entry which is preliminary data.</text>
</comment>
<dbReference type="EC" id="6.3.2.10" evidence="10 11"/>
<dbReference type="Gene3D" id="3.40.1190.10">
    <property type="entry name" value="Mur-like, catalytic domain"/>
    <property type="match status" value="1"/>
</dbReference>
<keyword evidence="6 10" id="KW-0133">Cell shape</keyword>
<dbReference type="SUPFAM" id="SSF53623">
    <property type="entry name" value="MurD-like peptide ligases, catalytic domain"/>
    <property type="match status" value="1"/>
</dbReference>
<keyword evidence="9 10" id="KW-0961">Cell wall biogenesis/degradation</keyword>
<keyword evidence="8 10" id="KW-0131">Cell cycle</keyword>
<dbReference type="PANTHER" id="PTHR43024">
    <property type="entry name" value="UDP-N-ACETYLMURAMOYL-TRIPEPTIDE--D-ALANYL-D-ALANINE LIGASE"/>
    <property type="match status" value="1"/>
</dbReference>
<evidence type="ECO:0000256" key="1">
    <source>
        <dbReference type="ARBA" id="ARBA00022490"/>
    </source>
</evidence>
<feature type="binding site" evidence="10">
    <location>
        <begin position="113"/>
        <end position="119"/>
    </location>
    <ligand>
        <name>ATP</name>
        <dbReference type="ChEBI" id="CHEBI:30616"/>
    </ligand>
</feature>
<evidence type="ECO:0000256" key="7">
    <source>
        <dbReference type="ARBA" id="ARBA00022984"/>
    </source>
</evidence>
<dbReference type="InterPro" id="IPR013221">
    <property type="entry name" value="Mur_ligase_cen"/>
</dbReference>
<keyword evidence="5 10" id="KW-0067">ATP-binding</keyword>
<dbReference type="InterPro" id="IPR035911">
    <property type="entry name" value="MurE/MurF_N"/>
</dbReference>
<dbReference type="NCBIfam" id="TIGR01143">
    <property type="entry name" value="murF"/>
    <property type="match status" value="1"/>
</dbReference>
<dbReference type="RefSeq" id="WP_302724539.1">
    <property type="nucleotide sequence ID" value="NZ_JAULRU010000797.1"/>
</dbReference>
<dbReference type="Pfam" id="PF02875">
    <property type="entry name" value="Mur_ligase_C"/>
    <property type="match status" value="1"/>
</dbReference>
<dbReference type="InterPro" id="IPR036565">
    <property type="entry name" value="Mur-like_cat_sf"/>
</dbReference>
<dbReference type="InterPro" id="IPR036615">
    <property type="entry name" value="Mur_ligase_C_dom_sf"/>
</dbReference>
<keyword evidence="7 10" id="KW-0573">Peptidoglycan synthesis</keyword>
<comment type="function">
    <text evidence="10 11">Involved in cell wall formation. Catalyzes the final step in the synthesis of UDP-N-acetylmuramoyl-pentapeptide, the precursor of murein.</text>
</comment>
<comment type="subcellular location">
    <subcellularLocation>
        <location evidence="10 11">Cytoplasm</location>
    </subcellularLocation>
</comment>
<dbReference type="SUPFAM" id="SSF53244">
    <property type="entry name" value="MurD-like peptide ligases, peptide-binding domain"/>
    <property type="match status" value="1"/>
</dbReference>